<dbReference type="Gene3D" id="3.40.50.300">
    <property type="entry name" value="P-loop containing nucleotide triphosphate hydrolases"/>
    <property type="match status" value="1"/>
</dbReference>
<feature type="domain" description="BTB" evidence="1">
    <location>
        <begin position="20"/>
        <end position="85"/>
    </location>
</feature>
<evidence type="ECO:0000313" key="3">
    <source>
        <dbReference type="EMBL" id="RWS21029.1"/>
    </source>
</evidence>
<dbReference type="InterPro" id="IPR014001">
    <property type="entry name" value="Helicase_ATP-bd"/>
</dbReference>
<dbReference type="VEuPathDB" id="VectorBase:LDEU011011"/>
<dbReference type="InterPro" id="IPR011333">
    <property type="entry name" value="SKP1/BTB/POZ_sf"/>
</dbReference>
<comment type="caution">
    <text evidence="3">The sequence shown here is derived from an EMBL/GenBank/DDBJ whole genome shotgun (WGS) entry which is preliminary data.</text>
</comment>
<protein>
    <submittedName>
        <fullName evidence="3">Eukaryotic initiation factor 4A-II-like protein</fullName>
    </submittedName>
</protein>
<gene>
    <name evidence="3" type="ORF">B4U80_03285</name>
</gene>
<dbReference type="Proteomes" id="UP000288716">
    <property type="component" value="Unassembled WGS sequence"/>
</dbReference>
<dbReference type="GO" id="GO:0003676">
    <property type="term" value="F:nucleic acid binding"/>
    <property type="evidence" value="ECO:0007669"/>
    <property type="project" value="InterPro"/>
</dbReference>
<dbReference type="STRING" id="299467.A0A443S0H5"/>
<feature type="domain" description="Helicase ATP-binding" evidence="2">
    <location>
        <begin position="156"/>
        <end position="305"/>
    </location>
</feature>
<dbReference type="SUPFAM" id="SSF54695">
    <property type="entry name" value="POZ domain"/>
    <property type="match status" value="1"/>
</dbReference>
<dbReference type="OrthoDB" id="6476088at2759"/>
<evidence type="ECO:0000259" key="1">
    <source>
        <dbReference type="PROSITE" id="PS50097"/>
    </source>
</evidence>
<keyword evidence="3" id="KW-0396">Initiation factor</keyword>
<accession>A0A443S0H5</accession>
<dbReference type="SUPFAM" id="SSF52540">
    <property type="entry name" value="P-loop containing nucleoside triphosphate hydrolases"/>
    <property type="match status" value="1"/>
</dbReference>
<keyword evidence="3" id="KW-0648">Protein biosynthesis</keyword>
<dbReference type="PROSITE" id="PS50097">
    <property type="entry name" value="BTB"/>
    <property type="match status" value="1"/>
</dbReference>
<dbReference type="PANTHER" id="PTHR46306">
    <property type="entry name" value="BTB/POZ DOMAIN-CONTAINING PROTEIN 9"/>
    <property type="match status" value="1"/>
</dbReference>
<dbReference type="InterPro" id="IPR000210">
    <property type="entry name" value="BTB/POZ_dom"/>
</dbReference>
<dbReference type="Pfam" id="PF00270">
    <property type="entry name" value="DEAD"/>
    <property type="match status" value="1"/>
</dbReference>
<dbReference type="EMBL" id="NCKV01014019">
    <property type="protein sequence ID" value="RWS21029.1"/>
    <property type="molecule type" value="Genomic_DNA"/>
</dbReference>
<dbReference type="Gene3D" id="3.30.710.10">
    <property type="entry name" value="Potassium Channel Kv1.1, Chain A"/>
    <property type="match status" value="1"/>
</dbReference>
<organism evidence="3 4">
    <name type="scientific">Leptotrombidium deliense</name>
    <dbReference type="NCBI Taxonomy" id="299467"/>
    <lineage>
        <taxon>Eukaryota</taxon>
        <taxon>Metazoa</taxon>
        <taxon>Ecdysozoa</taxon>
        <taxon>Arthropoda</taxon>
        <taxon>Chelicerata</taxon>
        <taxon>Arachnida</taxon>
        <taxon>Acari</taxon>
        <taxon>Acariformes</taxon>
        <taxon>Trombidiformes</taxon>
        <taxon>Prostigmata</taxon>
        <taxon>Anystina</taxon>
        <taxon>Parasitengona</taxon>
        <taxon>Trombiculoidea</taxon>
        <taxon>Trombiculidae</taxon>
        <taxon>Leptotrombidium</taxon>
    </lineage>
</organism>
<sequence length="338" mass="38487">MDSDYAHALLARLMNNADFSDVCFIFESETIYGHKAILAETCDFFKALFSREKSRARRDYVMDCSANAFRLLMKFIYTGYLNIESLTEEEVVDLHTLCKKMQFSLLLNVTSAKLKQNVDEKKESPLNRSLSVTDCSGDESKWFSSRCENLHWQCNVIFVTNVVAKINRSIGECQAIILAPTAQRAQQSLKCVQNVGKYLELKCHACCGGINVRDDVRKLKNGMHVVAGTPATIYDVIKRRALRSDRVKTFVLDKADELLTPTFANQIAATFKTVKHDVNVMYSTASMFHATNVLEILNSLKQHETKANISGSINLLFCDYKVNFGEQMFCTKKHFYYY</sequence>
<dbReference type="InterPro" id="IPR011545">
    <property type="entry name" value="DEAD/DEAH_box_helicase_dom"/>
</dbReference>
<dbReference type="SMART" id="SM00225">
    <property type="entry name" value="BTB"/>
    <property type="match status" value="1"/>
</dbReference>
<evidence type="ECO:0000259" key="2">
    <source>
        <dbReference type="PROSITE" id="PS51192"/>
    </source>
</evidence>
<dbReference type="AlphaFoldDB" id="A0A443S0H5"/>
<dbReference type="PROSITE" id="PS51192">
    <property type="entry name" value="HELICASE_ATP_BIND_1"/>
    <property type="match status" value="1"/>
</dbReference>
<name>A0A443S0H5_9ACAR</name>
<dbReference type="InterPro" id="IPR027417">
    <property type="entry name" value="P-loop_NTPase"/>
</dbReference>
<dbReference type="Pfam" id="PF00651">
    <property type="entry name" value="BTB"/>
    <property type="match status" value="1"/>
</dbReference>
<dbReference type="GO" id="GO:0005524">
    <property type="term" value="F:ATP binding"/>
    <property type="evidence" value="ECO:0007669"/>
    <property type="project" value="InterPro"/>
</dbReference>
<proteinExistence type="predicted"/>
<reference evidence="3 4" key="1">
    <citation type="journal article" date="2018" name="Gigascience">
        <title>Genomes of trombidid mites reveal novel predicted allergens and laterally-transferred genes associated with secondary metabolism.</title>
        <authorList>
            <person name="Dong X."/>
            <person name="Chaisiri K."/>
            <person name="Xia D."/>
            <person name="Armstrong S.D."/>
            <person name="Fang Y."/>
            <person name="Donnelly M.J."/>
            <person name="Kadowaki T."/>
            <person name="McGarry J.W."/>
            <person name="Darby A.C."/>
            <person name="Makepeace B.L."/>
        </authorList>
    </citation>
    <scope>NUCLEOTIDE SEQUENCE [LARGE SCALE GENOMIC DNA]</scope>
    <source>
        <strain evidence="3">UoL-UT</strain>
    </source>
</reference>
<dbReference type="GO" id="GO:0003743">
    <property type="term" value="F:translation initiation factor activity"/>
    <property type="evidence" value="ECO:0007669"/>
    <property type="project" value="UniProtKB-KW"/>
</dbReference>
<dbReference type="InterPro" id="IPR052407">
    <property type="entry name" value="BTB_POZ_domain_cont_9"/>
</dbReference>
<keyword evidence="4" id="KW-1185">Reference proteome</keyword>
<dbReference type="GO" id="GO:0005737">
    <property type="term" value="C:cytoplasm"/>
    <property type="evidence" value="ECO:0007669"/>
    <property type="project" value="TreeGrafter"/>
</dbReference>
<dbReference type="PANTHER" id="PTHR46306:SF1">
    <property type="entry name" value="BTB_POZ DOMAIN-CONTAINING PROTEIN 9"/>
    <property type="match status" value="1"/>
</dbReference>
<evidence type="ECO:0000313" key="4">
    <source>
        <dbReference type="Proteomes" id="UP000288716"/>
    </source>
</evidence>